<dbReference type="GO" id="GO:0036220">
    <property type="term" value="F:ITP diphosphatase activity"/>
    <property type="evidence" value="ECO:0007669"/>
    <property type="project" value="UniProtKB-UniRule"/>
</dbReference>
<dbReference type="InterPro" id="IPR002637">
    <property type="entry name" value="RdgB/HAM1"/>
</dbReference>
<evidence type="ECO:0000313" key="13">
    <source>
        <dbReference type="Proteomes" id="UP000426246"/>
    </source>
</evidence>
<feature type="binding site" evidence="10">
    <location>
        <position position="74"/>
    </location>
    <ligand>
        <name>substrate</name>
    </ligand>
</feature>
<proteinExistence type="inferred from homology"/>
<sequence>MPNLNVIVIATRNAGKVREFAALFAGKQLVIRSLLDYAEIPSVEEDGLTFGANALKKAKALALELGVPVLADDSGLCVDALNGAPGVWSARFAGEHATDADNNAKLLLALQNDEQSASEKLSADSSPLLLSKAQYVCALAMYNPLTDEVIQVEQTCEGFIIQETRGSRGFGYDPLFYLPEFGLTMAELPHDQKNQISHRAKALQLLLQRMDGLELK</sequence>
<comment type="catalytic activity">
    <reaction evidence="10">
        <text>ITP + H2O = IMP + diphosphate + H(+)</text>
        <dbReference type="Rhea" id="RHEA:29399"/>
        <dbReference type="ChEBI" id="CHEBI:15377"/>
        <dbReference type="ChEBI" id="CHEBI:15378"/>
        <dbReference type="ChEBI" id="CHEBI:33019"/>
        <dbReference type="ChEBI" id="CHEBI:58053"/>
        <dbReference type="ChEBI" id="CHEBI:61402"/>
        <dbReference type="EC" id="3.6.1.66"/>
    </reaction>
</comment>
<reference evidence="13" key="1">
    <citation type="submission" date="2018-11" db="EMBL/GenBank/DDBJ databases">
        <title>Complete genome sequence of Paenibacillus sp. ML311-T8.</title>
        <authorList>
            <person name="Nam Y.-D."/>
            <person name="Kang J."/>
            <person name="Chung W.-H."/>
            <person name="Park Y.S."/>
        </authorList>
    </citation>
    <scope>NUCLEOTIDE SEQUENCE [LARGE SCALE GENOMIC DNA]</scope>
    <source>
        <strain evidence="13">ML311-T8</strain>
    </source>
</reference>
<evidence type="ECO:0000256" key="4">
    <source>
        <dbReference type="ARBA" id="ARBA00022741"/>
    </source>
</evidence>
<comment type="cofactor">
    <cofactor evidence="10">
        <name>Mg(2+)</name>
        <dbReference type="ChEBI" id="CHEBI:18420"/>
    </cofactor>
    <text evidence="10">Binds 1 Mg(2+) ion per subunit.</text>
</comment>
<evidence type="ECO:0000256" key="3">
    <source>
        <dbReference type="ARBA" id="ARBA00022723"/>
    </source>
</evidence>
<dbReference type="GO" id="GO:0036222">
    <property type="term" value="F:XTP diphosphatase activity"/>
    <property type="evidence" value="ECO:0007669"/>
    <property type="project" value="UniProtKB-UniRule"/>
</dbReference>
<dbReference type="EC" id="3.6.1.66" evidence="10"/>
<dbReference type="AlphaFoldDB" id="A0A6B8RQ11"/>
<dbReference type="KEGG" id="ppsc:EHS13_24900"/>
<dbReference type="GO" id="GO:0009146">
    <property type="term" value="P:purine nucleoside triphosphate catabolic process"/>
    <property type="evidence" value="ECO:0007669"/>
    <property type="project" value="UniProtKB-UniRule"/>
</dbReference>
<dbReference type="SUPFAM" id="SSF52972">
    <property type="entry name" value="ITPase-like"/>
    <property type="match status" value="1"/>
</dbReference>
<dbReference type="GO" id="GO:0046872">
    <property type="term" value="F:metal ion binding"/>
    <property type="evidence" value="ECO:0007669"/>
    <property type="project" value="UniProtKB-KW"/>
</dbReference>
<organism evidence="12 13">
    <name type="scientific">Paenibacillus psychroresistens</name>
    <dbReference type="NCBI Taxonomy" id="1778678"/>
    <lineage>
        <taxon>Bacteria</taxon>
        <taxon>Bacillati</taxon>
        <taxon>Bacillota</taxon>
        <taxon>Bacilli</taxon>
        <taxon>Bacillales</taxon>
        <taxon>Paenibacillaceae</taxon>
        <taxon>Paenibacillus</taxon>
    </lineage>
</organism>
<dbReference type="NCBIfam" id="TIGR00042">
    <property type="entry name" value="RdgB/HAM1 family non-canonical purine NTP pyrophosphatase"/>
    <property type="match status" value="1"/>
</dbReference>
<dbReference type="RefSeq" id="WP_155702995.1">
    <property type="nucleotide sequence ID" value="NZ_CP034235.1"/>
</dbReference>
<keyword evidence="3 10" id="KW-0479">Metal-binding</keyword>
<evidence type="ECO:0000256" key="6">
    <source>
        <dbReference type="ARBA" id="ARBA00022842"/>
    </source>
</evidence>
<keyword evidence="13" id="KW-1185">Reference proteome</keyword>
<dbReference type="CDD" id="cd00515">
    <property type="entry name" value="HAM1"/>
    <property type="match status" value="1"/>
</dbReference>
<dbReference type="Gene3D" id="3.90.950.10">
    <property type="match status" value="1"/>
</dbReference>
<dbReference type="FunFam" id="3.90.950.10:FF:000001">
    <property type="entry name" value="dITP/XTP pyrophosphatase"/>
    <property type="match status" value="1"/>
</dbReference>
<comment type="catalytic activity">
    <reaction evidence="8 10">
        <text>dITP + H2O = dIMP + diphosphate + H(+)</text>
        <dbReference type="Rhea" id="RHEA:28342"/>
        <dbReference type="ChEBI" id="CHEBI:15377"/>
        <dbReference type="ChEBI" id="CHEBI:15378"/>
        <dbReference type="ChEBI" id="CHEBI:33019"/>
        <dbReference type="ChEBI" id="CHEBI:61194"/>
        <dbReference type="ChEBI" id="CHEBI:61382"/>
        <dbReference type="EC" id="3.6.1.66"/>
    </reaction>
</comment>
<feature type="binding site" evidence="10">
    <location>
        <begin position="170"/>
        <end position="173"/>
    </location>
    <ligand>
        <name>substrate</name>
    </ligand>
</feature>
<feature type="binding site" evidence="10">
    <location>
        <begin position="11"/>
        <end position="16"/>
    </location>
    <ligand>
        <name>substrate</name>
    </ligand>
</feature>
<evidence type="ECO:0000256" key="9">
    <source>
        <dbReference type="ARBA" id="ARBA00052017"/>
    </source>
</evidence>
<evidence type="ECO:0000256" key="1">
    <source>
        <dbReference type="ARBA" id="ARBA00008023"/>
    </source>
</evidence>
<feature type="binding site" evidence="10">
    <location>
        <position position="73"/>
    </location>
    <ligand>
        <name>Mg(2+)</name>
        <dbReference type="ChEBI" id="CHEBI:18420"/>
    </ligand>
</feature>
<comment type="similarity">
    <text evidence="1 10 11">Belongs to the HAM1 NTPase family.</text>
</comment>
<name>A0A6B8RQ11_9BACL</name>
<dbReference type="NCBIfam" id="NF011397">
    <property type="entry name" value="PRK14822.1"/>
    <property type="match status" value="1"/>
</dbReference>
<comment type="catalytic activity">
    <reaction evidence="9 10">
        <text>XTP + H2O = XMP + diphosphate + H(+)</text>
        <dbReference type="Rhea" id="RHEA:28610"/>
        <dbReference type="ChEBI" id="CHEBI:15377"/>
        <dbReference type="ChEBI" id="CHEBI:15378"/>
        <dbReference type="ChEBI" id="CHEBI:33019"/>
        <dbReference type="ChEBI" id="CHEBI:57464"/>
        <dbReference type="ChEBI" id="CHEBI:61314"/>
        <dbReference type="EC" id="3.6.1.66"/>
    </reaction>
</comment>
<comment type="function">
    <text evidence="10">Pyrophosphatase that catalyzes the hydrolysis of nucleoside triphosphates to their monophosphate derivatives, with a high preference for the non-canonical purine nucleotides XTP (xanthosine triphosphate), dITP (deoxyinosine triphosphate) and ITP. Seems to function as a house-cleaning enzyme that removes non-canonical purine nucleotides from the nucleotide pool, thus preventing their incorporation into DNA/RNA and avoiding chromosomal lesions.</text>
</comment>
<keyword evidence="5 10" id="KW-0378">Hydrolase</keyword>
<feature type="binding site" evidence="10">
    <location>
        <begin position="198"/>
        <end position="199"/>
    </location>
    <ligand>
        <name>substrate</name>
    </ligand>
</feature>
<dbReference type="InterPro" id="IPR029001">
    <property type="entry name" value="ITPase-like_fam"/>
</dbReference>
<feature type="binding site" evidence="10">
    <location>
        <position position="44"/>
    </location>
    <ligand>
        <name>Mg(2+)</name>
        <dbReference type="ChEBI" id="CHEBI:18420"/>
    </ligand>
</feature>
<dbReference type="GO" id="GO:0000166">
    <property type="term" value="F:nucleotide binding"/>
    <property type="evidence" value="ECO:0007669"/>
    <property type="project" value="UniProtKB-KW"/>
</dbReference>
<evidence type="ECO:0000256" key="2">
    <source>
        <dbReference type="ARBA" id="ARBA00011738"/>
    </source>
</evidence>
<dbReference type="EMBL" id="CP034235">
    <property type="protein sequence ID" value="QGQ97894.1"/>
    <property type="molecule type" value="Genomic_DNA"/>
</dbReference>
<gene>
    <name evidence="12" type="ORF">EHS13_24900</name>
</gene>
<accession>A0A6B8RQ11</accession>
<dbReference type="OrthoDB" id="9807456at2"/>
<dbReference type="HAMAP" id="MF_01405">
    <property type="entry name" value="Non_canon_purine_NTPase"/>
    <property type="match status" value="1"/>
</dbReference>
<dbReference type="PANTHER" id="PTHR11067:SF9">
    <property type="entry name" value="INOSINE TRIPHOSPHATE PYROPHOSPHATASE"/>
    <property type="match status" value="1"/>
</dbReference>
<comment type="subunit">
    <text evidence="2 10">Homodimer.</text>
</comment>
<keyword evidence="6 10" id="KW-0460">Magnesium</keyword>
<evidence type="ECO:0000313" key="12">
    <source>
        <dbReference type="EMBL" id="QGQ97894.1"/>
    </source>
</evidence>
<dbReference type="GO" id="GO:0005829">
    <property type="term" value="C:cytosol"/>
    <property type="evidence" value="ECO:0007669"/>
    <property type="project" value="TreeGrafter"/>
</dbReference>
<dbReference type="PANTHER" id="PTHR11067">
    <property type="entry name" value="INOSINE TRIPHOSPHATE PYROPHOSPHATASE/HAM1 PROTEIN"/>
    <property type="match status" value="1"/>
</dbReference>
<dbReference type="Pfam" id="PF01725">
    <property type="entry name" value="Ham1p_like"/>
    <property type="match status" value="1"/>
</dbReference>
<feature type="active site" description="Proton acceptor" evidence="10">
    <location>
        <position position="73"/>
    </location>
</feature>
<dbReference type="InterPro" id="IPR020922">
    <property type="entry name" value="dITP/XTP_pyrophosphatase"/>
</dbReference>
<evidence type="ECO:0000256" key="5">
    <source>
        <dbReference type="ARBA" id="ARBA00022801"/>
    </source>
</evidence>
<keyword evidence="4 10" id="KW-0547">Nucleotide-binding</keyword>
<keyword evidence="7 10" id="KW-0546">Nucleotide metabolism</keyword>
<evidence type="ECO:0000256" key="11">
    <source>
        <dbReference type="RuleBase" id="RU003781"/>
    </source>
</evidence>
<dbReference type="GO" id="GO:0009117">
    <property type="term" value="P:nucleotide metabolic process"/>
    <property type="evidence" value="ECO:0007669"/>
    <property type="project" value="UniProtKB-KW"/>
</dbReference>
<evidence type="ECO:0000256" key="10">
    <source>
        <dbReference type="HAMAP-Rule" id="MF_01405"/>
    </source>
</evidence>
<dbReference type="GO" id="GO:0017111">
    <property type="term" value="F:ribonucleoside triphosphate phosphatase activity"/>
    <property type="evidence" value="ECO:0007669"/>
    <property type="project" value="InterPro"/>
</dbReference>
<evidence type="ECO:0000256" key="8">
    <source>
        <dbReference type="ARBA" id="ARBA00051875"/>
    </source>
</evidence>
<protein>
    <recommendedName>
        <fullName evidence="10">dITP/XTP pyrophosphatase</fullName>
        <ecNumber evidence="10">3.6.1.66</ecNumber>
    </recommendedName>
    <alternativeName>
        <fullName evidence="10">Non-canonical purine NTP pyrophosphatase</fullName>
    </alternativeName>
    <alternativeName>
        <fullName evidence="10">Non-standard purine NTP pyrophosphatase</fullName>
    </alternativeName>
    <alternativeName>
        <fullName evidence="10">Nucleoside-triphosphate diphosphatase</fullName>
    </alternativeName>
    <alternativeName>
        <fullName evidence="10">Nucleoside-triphosphate pyrophosphatase</fullName>
        <shortName evidence="10">NTPase</shortName>
    </alternativeName>
</protein>
<feature type="binding site" evidence="10">
    <location>
        <position position="193"/>
    </location>
    <ligand>
        <name>substrate</name>
    </ligand>
</feature>
<dbReference type="Proteomes" id="UP000426246">
    <property type="component" value="Chromosome"/>
</dbReference>
<dbReference type="GO" id="GO:0035870">
    <property type="term" value="F:dITP diphosphatase activity"/>
    <property type="evidence" value="ECO:0007669"/>
    <property type="project" value="UniProtKB-UniRule"/>
</dbReference>
<evidence type="ECO:0000256" key="7">
    <source>
        <dbReference type="ARBA" id="ARBA00023080"/>
    </source>
</evidence>